<gene>
    <name evidence="2" type="ORF">ECRASSUSDP1_LOCUS11181</name>
</gene>
<evidence type="ECO:0000313" key="2">
    <source>
        <dbReference type="EMBL" id="CAI2369877.1"/>
    </source>
</evidence>
<protein>
    <submittedName>
        <fullName evidence="2">Uncharacterized protein</fullName>
    </submittedName>
</protein>
<feature type="region of interest" description="Disordered" evidence="1">
    <location>
        <begin position="1"/>
        <end position="88"/>
    </location>
</feature>
<sequence>MDTTAQQGPNSNPPSKPEATLNSSLNQPHNSPDKNSSSSSSQSEEAKHNELSNVSRNSTVFLRSRTSHARRQASDKKSKPYDSDDENRLHEMDRNCRAQFLYNVFYNLPELSDHLGGYIKVIVLREHLTNQNPALLKRDFWGNEFYTSDSDIVCILQHCGQIILKEDLPDFPGIAVYFKVSKSRSNYASHFKNGLRSRKTQSFDCHSLKFELAVPLESVGTQDELSKLAAPMSTKKRGICRKNKHPRKASSAHKDMSIVFSLSGEPINKFDLGEFVFKGNANKPIAEALKTEILYIETLDKRFEISCRWKKVPADDQTGGKFVESDTVETEAKFYRVAEVKDPLFKDLDYMRKSGIPLPAPDVKYIFKDLKWDELLWGDTSLKIRDTFKVENINGYIFHQTEDDDEEEDE</sequence>
<evidence type="ECO:0000313" key="3">
    <source>
        <dbReference type="Proteomes" id="UP001295684"/>
    </source>
</evidence>
<keyword evidence="3" id="KW-1185">Reference proteome</keyword>
<dbReference type="Pfam" id="PF08642">
    <property type="entry name" value="Rxt3"/>
    <property type="match status" value="1"/>
</dbReference>
<dbReference type="EMBL" id="CAMPGE010011033">
    <property type="protein sequence ID" value="CAI2369877.1"/>
    <property type="molecule type" value="Genomic_DNA"/>
</dbReference>
<comment type="caution">
    <text evidence="2">The sequence shown here is derived from an EMBL/GenBank/DDBJ whole genome shotgun (WGS) entry which is preliminary data.</text>
</comment>
<accession>A0AAD1UN47</accession>
<reference evidence="2" key="1">
    <citation type="submission" date="2023-07" db="EMBL/GenBank/DDBJ databases">
        <authorList>
            <consortium name="AG Swart"/>
            <person name="Singh M."/>
            <person name="Singh A."/>
            <person name="Seah K."/>
            <person name="Emmerich C."/>
        </authorList>
    </citation>
    <scope>NUCLEOTIDE SEQUENCE</scope>
    <source>
        <strain evidence="2">DP1</strain>
    </source>
</reference>
<proteinExistence type="predicted"/>
<feature type="compositionally biased region" description="Polar residues" evidence="1">
    <location>
        <begin position="1"/>
        <end position="10"/>
    </location>
</feature>
<dbReference type="InterPro" id="IPR013951">
    <property type="entry name" value="Rxt3"/>
</dbReference>
<dbReference type="AlphaFoldDB" id="A0AAD1UN47"/>
<organism evidence="2 3">
    <name type="scientific">Euplotes crassus</name>
    <dbReference type="NCBI Taxonomy" id="5936"/>
    <lineage>
        <taxon>Eukaryota</taxon>
        <taxon>Sar</taxon>
        <taxon>Alveolata</taxon>
        <taxon>Ciliophora</taxon>
        <taxon>Intramacronucleata</taxon>
        <taxon>Spirotrichea</taxon>
        <taxon>Hypotrichia</taxon>
        <taxon>Euplotida</taxon>
        <taxon>Euplotidae</taxon>
        <taxon>Moneuplotes</taxon>
    </lineage>
</organism>
<feature type="compositionally biased region" description="Polar residues" evidence="1">
    <location>
        <begin position="20"/>
        <end position="35"/>
    </location>
</feature>
<feature type="compositionally biased region" description="Polar residues" evidence="1">
    <location>
        <begin position="51"/>
        <end position="61"/>
    </location>
</feature>
<name>A0AAD1UN47_EUPCR</name>
<feature type="compositionally biased region" description="Basic and acidic residues" evidence="1">
    <location>
        <begin position="72"/>
        <end position="88"/>
    </location>
</feature>
<dbReference type="Proteomes" id="UP001295684">
    <property type="component" value="Unassembled WGS sequence"/>
</dbReference>
<evidence type="ECO:0000256" key="1">
    <source>
        <dbReference type="SAM" id="MobiDB-lite"/>
    </source>
</evidence>